<proteinExistence type="inferred from homology"/>
<evidence type="ECO:0000256" key="2">
    <source>
        <dbReference type="ARBA" id="ARBA00022980"/>
    </source>
</evidence>
<keyword evidence="3" id="KW-0687">Ribonucleoprotein</keyword>
<protein>
    <submittedName>
        <fullName evidence="4">Ribosomal protein L18</fullName>
    </submittedName>
</protein>
<dbReference type="Pfam" id="PF00861">
    <property type="entry name" value="Ribosomal_L18p"/>
    <property type="match status" value="1"/>
</dbReference>
<reference evidence="4 5" key="1">
    <citation type="submission" date="2023-12" db="EMBL/GenBank/DDBJ databases">
        <title>A high-quality genome assembly for Dillenia turbinata (Dilleniales).</title>
        <authorList>
            <person name="Chanderbali A."/>
        </authorList>
    </citation>
    <scope>NUCLEOTIDE SEQUENCE [LARGE SCALE GENOMIC DNA]</scope>
    <source>
        <strain evidence="4">LSX21</strain>
        <tissue evidence="4">Leaf</tissue>
    </source>
</reference>
<dbReference type="CDD" id="cd00432">
    <property type="entry name" value="Ribosomal_L18_L5e"/>
    <property type="match status" value="1"/>
</dbReference>
<name>A0AAN8WBJ5_9MAGN</name>
<dbReference type="Proteomes" id="UP001370490">
    <property type="component" value="Unassembled WGS sequence"/>
</dbReference>
<dbReference type="Gene3D" id="3.30.420.100">
    <property type="match status" value="2"/>
</dbReference>
<sequence>VGGTPERPRLCVFHSNKHLYVQEVAKKIGETIAKSCMEKGVTKVAFDRGGYPYHGRVEALANAAREHGLEF</sequence>
<dbReference type="PANTHER" id="PTHR12899:SF3">
    <property type="entry name" value="LARGE RIBOSOMAL SUBUNIT PROTEIN UL18M"/>
    <property type="match status" value="1"/>
</dbReference>
<dbReference type="GO" id="GO:1990904">
    <property type="term" value="C:ribonucleoprotein complex"/>
    <property type="evidence" value="ECO:0007669"/>
    <property type="project" value="UniProtKB-KW"/>
</dbReference>
<evidence type="ECO:0000256" key="1">
    <source>
        <dbReference type="ARBA" id="ARBA00007116"/>
    </source>
</evidence>
<dbReference type="GO" id="GO:0003735">
    <property type="term" value="F:structural constituent of ribosome"/>
    <property type="evidence" value="ECO:0007669"/>
    <property type="project" value="InterPro"/>
</dbReference>
<dbReference type="GO" id="GO:0005840">
    <property type="term" value="C:ribosome"/>
    <property type="evidence" value="ECO:0007669"/>
    <property type="project" value="UniProtKB-KW"/>
</dbReference>
<comment type="similarity">
    <text evidence="1">Belongs to the universal ribosomal protein uL18 family.</text>
</comment>
<gene>
    <name evidence="4" type="ORF">RJ641_013150</name>
</gene>
<dbReference type="GO" id="GO:0005737">
    <property type="term" value="C:cytoplasm"/>
    <property type="evidence" value="ECO:0007669"/>
    <property type="project" value="UniProtKB-ARBA"/>
</dbReference>
<evidence type="ECO:0000256" key="3">
    <source>
        <dbReference type="ARBA" id="ARBA00023274"/>
    </source>
</evidence>
<comment type="caution">
    <text evidence="4">The sequence shown here is derived from an EMBL/GenBank/DDBJ whole genome shotgun (WGS) entry which is preliminary data.</text>
</comment>
<feature type="non-terminal residue" evidence="4">
    <location>
        <position position="1"/>
    </location>
</feature>
<keyword evidence="2 4" id="KW-0689">Ribosomal protein</keyword>
<dbReference type="EMBL" id="JBAMMX010000002">
    <property type="protein sequence ID" value="KAK6945606.1"/>
    <property type="molecule type" value="Genomic_DNA"/>
</dbReference>
<dbReference type="SUPFAM" id="SSF53137">
    <property type="entry name" value="Translational machinery components"/>
    <property type="match status" value="1"/>
</dbReference>
<evidence type="ECO:0000313" key="4">
    <source>
        <dbReference type="EMBL" id="KAK6945606.1"/>
    </source>
</evidence>
<organism evidence="4 5">
    <name type="scientific">Dillenia turbinata</name>
    <dbReference type="NCBI Taxonomy" id="194707"/>
    <lineage>
        <taxon>Eukaryota</taxon>
        <taxon>Viridiplantae</taxon>
        <taxon>Streptophyta</taxon>
        <taxon>Embryophyta</taxon>
        <taxon>Tracheophyta</taxon>
        <taxon>Spermatophyta</taxon>
        <taxon>Magnoliopsida</taxon>
        <taxon>eudicotyledons</taxon>
        <taxon>Gunneridae</taxon>
        <taxon>Pentapetalae</taxon>
        <taxon>Dilleniales</taxon>
        <taxon>Dilleniaceae</taxon>
        <taxon>Dillenia</taxon>
    </lineage>
</organism>
<accession>A0AAN8WBJ5</accession>
<keyword evidence="5" id="KW-1185">Reference proteome</keyword>
<dbReference type="GO" id="GO:0008097">
    <property type="term" value="F:5S rRNA binding"/>
    <property type="evidence" value="ECO:0007669"/>
    <property type="project" value="TreeGrafter"/>
</dbReference>
<dbReference type="GO" id="GO:0006412">
    <property type="term" value="P:translation"/>
    <property type="evidence" value="ECO:0007669"/>
    <property type="project" value="InterPro"/>
</dbReference>
<dbReference type="AlphaFoldDB" id="A0AAN8WBJ5"/>
<dbReference type="PANTHER" id="PTHR12899">
    <property type="entry name" value="39S RIBOSOMAL PROTEIN L18, MITOCHONDRIAL"/>
    <property type="match status" value="1"/>
</dbReference>
<evidence type="ECO:0000313" key="5">
    <source>
        <dbReference type="Proteomes" id="UP001370490"/>
    </source>
</evidence>
<dbReference type="InterPro" id="IPR005484">
    <property type="entry name" value="Ribosomal_uL18_bac/plant/anim"/>
</dbReference>
<dbReference type="InterPro" id="IPR057268">
    <property type="entry name" value="Ribosomal_L18"/>
</dbReference>